<evidence type="ECO:0000256" key="2">
    <source>
        <dbReference type="ARBA" id="ARBA00007331"/>
    </source>
</evidence>
<proteinExistence type="inferred from homology"/>
<comment type="subcellular location">
    <subcellularLocation>
        <location evidence="1">Nucleus</location>
    </subcellularLocation>
</comment>
<dbReference type="SUPFAM" id="SSF89550">
    <property type="entry name" value="PHP domain-like"/>
    <property type="match status" value="1"/>
</dbReference>
<dbReference type="PANTHER" id="PTHR13031">
    <property type="entry name" value="RIBONUCLEASE P SUBUNIT P30"/>
    <property type="match status" value="1"/>
</dbReference>
<dbReference type="GO" id="GO:0005655">
    <property type="term" value="C:nucleolar ribonuclease P complex"/>
    <property type="evidence" value="ECO:0007669"/>
    <property type="project" value="TreeGrafter"/>
</dbReference>
<evidence type="ECO:0000313" key="5">
    <source>
        <dbReference type="EMBL" id="OBT92743.1"/>
    </source>
</evidence>
<dbReference type="GeneID" id="28842527"/>
<keyword evidence="3" id="KW-0819">tRNA processing</keyword>
<evidence type="ECO:0000256" key="3">
    <source>
        <dbReference type="ARBA" id="ARBA00022694"/>
    </source>
</evidence>
<reference evidence="6" key="2">
    <citation type="journal article" date="2018" name="Nat. Commun.">
        <title>Extreme sensitivity to ultraviolet light in the fungal pathogen causing white-nose syndrome of bats.</title>
        <authorList>
            <person name="Palmer J.M."/>
            <person name="Drees K.P."/>
            <person name="Foster J.T."/>
            <person name="Lindner D.L."/>
        </authorList>
    </citation>
    <scope>NUCLEOTIDE SEQUENCE [LARGE SCALE GENOMIC DNA]</scope>
    <source>
        <strain evidence="6">UAMH 10579</strain>
    </source>
</reference>
<dbReference type="GO" id="GO:0008033">
    <property type="term" value="P:tRNA processing"/>
    <property type="evidence" value="ECO:0007669"/>
    <property type="project" value="UniProtKB-KW"/>
</dbReference>
<evidence type="ECO:0008006" key="7">
    <source>
        <dbReference type="Google" id="ProtNLM"/>
    </source>
</evidence>
<dbReference type="InterPro" id="IPR016195">
    <property type="entry name" value="Pol/histidinol_Pase-like"/>
</dbReference>
<gene>
    <name evidence="5" type="ORF">VE01_09141</name>
</gene>
<evidence type="ECO:0000313" key="6">
    <source>
        <dbReference type="Proteomes" id="UP000091956"/>
    </source>
</evidence>
<organism evidence="5 6">
    <name type="scientific">Pseudogymnoascus verrucosus</name>
    <dbReference type="NCBI Taxonomy" id="342668"/>
    <lineage>
        <taxon>Eukaryota</taxon>
        <taxon>Fungi</taxon>
        <taxon>Dikarya</taxon>
        <taxon>Ascomycota</taxon>
        <taxon>Pezizomycotina</taxon>
        <taxon>Leotiomycetes</taxon>
        <taxon>Thelebolales</taxon>
        <taxon>Thelebolaceae</taxon>
        <taxon>Pseudogymnoascus</taxon>
    </lineage>
</organism>
<dbReference type="AlphaFoldDB" id="A0A1B8GA80"/>
<dbReference type="RefSeq" id="XP_018126476.1">
    <property type="nucleotide sequence ID" value="XM_018278557.2"/>
</dbReference>
<feature type="region of interest" description="Disordered" evidence="4">
    <location>
        <begin position="241"/>
        <end position="306"/>
    </location>
</feature>
<dbReference type="PANTHER" id="PTHR13031:SF0">
    <property type="entry name" value="RIBONUCLEASE P PROTEIN SUBUNIT P30"/>
    <property type="match status" value="1"/>
</dbReference>
<dbReference type="STRING" id="342668.A0A1B8GA80"/>
<dbReference type="GO" id="GO:0003723">
    <property type="term" value="F:RNA binding"/>
    <property type="evidence" value="ECO:0007669"/>
    <property type="project" value="TreeGrafter"/>
</dbReference>
<protein>
    <recommendedName>
        <fullName evidence="7">RNase P subunit p30</fullName>
    </recommendedName>
</protein>
<feature type="compositionally biased region" description="Polar residues" evidence="4">
    <location>
        <begin position="294"/>
        <end position="306"/>
    </location>
</feature>
<evidence type="ECO:0000256" key="1">
    <source>
        <dbReference type="ARBA" id="ARBA00004123"/>
    </source>
</evidence>
<comment type="similarity">
    <text evidence="2">Belongs to the eukaryotic/archaeal RNase P protein component 3 family.</text>
</comment>
<accession>A0A1B8GA80</accession>
<dbReference type="OrthoDB" id="17948at2759"/>
<name>A0A1B8GA80_9PEZI</name>
<sequence>MLYDLCIPWTNDTQSLQRVLSFLSELNYSVIALDHSITGAIPSKIVSPIPSPLPFPTPPNLKILTRCTITLSDPSHNHRLPSLAQAYDILAVRPTTEKAFLAACLTLTDAALISLDLTQRFPFHFRPKPLMTAVKRGVRIELCYSQALQGGSVDRRNVIMNVQSIVRATSGRGLVVSSEAKSVLGVRAPADVGNLLAVWGLSGERAVEAQTINPRSVVVNETIKRTGFRGVVDVVDGGRKPESEKAISKEAANGQANGKRKNEQAEEAVPAMSKRKAKKLKLEVLKASKEATPGSATPPSKDSVTS</sequence>
<keyword evidence="6" id="KW-1185">Reference proteome</keyword>
<dbReference type="Pfam" id="PF01876">
    <property type="entry name" value="RNase_P_p30"/>
    <property type="match status" value="1"/>
</dbReference>
<dbReference type="Proteomes" id="UP000091956">
    <property type="component" value="Unassembled WGS sequence"/>
</dbReference>
<dbReference type="EMBL" id="KV460262">
    <property type="protein sequence ID" value="OBT92743.1"/>
    <property type="molecule type" value="Genomic_DNA"/>
</dbReference>
<dbReference type="Gene3D" id="3.20.20.140">
    <property type="entry name" value="Metal-dependent hydrolases"/>
    <property type="match status" value="1"/>
</dbReference>
<dbReference type="InterPro" id="IPR002738">
    <property type="entry name" value="RNase_P_p30"/>
</dbReference>
<evidence type="ECO:0000256" key="4">
    <source>
        <dbReference type="SAM" id="MobiDB-lite"/>
    </source>
</evidence>
<reference evidence="5 6" key="1">
    <citation type="submission" date="2016-03" db="EMBL/GenBank/DDBJ databases">
        <title>Comparative genomics of Pseudogymnoascus destructans, the fungus causing white-nose syndrome of bats.</title>
        <authorList>
            <person name="Palmer J.M."/>
            <person name="Drees K.P."/>
            <person name="Foster J.T."/>
            <person name="Lindner D.L."/>
        </authorList>
    </citation>
    <scope>NUCLEOTIDE SEQUENCE [LARGE SCALE GENOMIC DNA]</scope>
    <source>
        <strain evidence="5 6">UAMH 10579</strain>
    </source>
</reference>
<feature type="compositionally biased region" description="Basic and acidic residues" evidence="4">
    <location>
        <begin position="280"/>
        <end position="289"/>
    </location>
</feature>